<dbReference type="GO" id="GO:0071944">
    <property type="term" value="C:cell periphery"/>
    <property type="evidence" value="ECO:0007669"/>
    <property type="project" value="UniProtKB-ARBA"/>
</dbReference>
<feature type="region of interest" description="Disordered" evidence="5">
    <location>
        <begin position="264"/>
        <end position="357"/>
    </location>
</feature>
<proteinExistence type="predicted"/>
<evidence type="ECO:0000256" key="4">
    <source>
        <dbReference type="ARBA" id="ARBA00023136"/>
    </source>
</evidence>
<dbReference type="SUPFAM" id="SSF50370">
    <property type="entry name" value="Ricin B-like lectins"/>
    <property type="match status" value="1"/>
</dbReference>
<feature type="region of interest" description="Disordered" evidence="5">
    <location>
        <begin position="175"/>
        <end position="225"/>
    </location>
</feature>
<evidence type="ECO:0000256" key="5">
    <source>
        <dbReference type="SAM" id="MobiDB-lite"/>
    </source>
</evidence>
<keyword evidence="3 6" id="KW-1133">Transmembrane helix</keyword>
<keyword evidence="8" id="KW-1185">Reference proteome</keyword>
<dbReference type="GO" id="GO:0016020">
    <property type="term" value="C:membrane"/>
    <property type="evidence" value="ECO:0007669"/>
    <property type="project" value="UniProtKB-SubCell"/>
</dbReference>
<evidence type="ECO:0000256" key="3">
    <source>
        <dbReference type="ARBA" id="ARBA00022989"/>
    </source>
</evidence>
<feature type="transmembrane region" description="Helical" evidence="6">
    <location>
        <begin position="231"/>
        <end position="255"/>
    </location>
</feature>
<dbReference type="InterPro" id="IPR051694">
    <property type="entry name" value="Immunoregulatory_rcpt-like"/>
</dbReference>
<dbReference type="Proteomes" id="UP000770015">
    <property type="component" value="Unassembled WGS sequence"/>
</dbReference>
<feature type="region of interest" description="Disordered" evidence="5">
    <location>
        <begin position="374"/>
        <end position="397"/>
    </location>
</feature>
<dbReference type="EMBL" id="JAGSXJ010000004">
    <property type="protein sequence ID" value="KAH6692475.1"/>
    <property type="molecule type" value="Genomic_DNA"/>
</dbReference>
<comment type="caution">
    <text evidence="7">The sequence shown here is derived from an EMBL/GenBank/DDBJ whole genome shotgun (WGS) entry which is preliminary data.</text>
</comment>
<protein>
    <recommendedName>
        <fullName evidence="9">Ricin B lectin domain-containing protein</fullName>
    </recommendedName>
</protein>
<keyword evidence="2 6" id="KW-0812">Transmembrane</keyword>
<feature type="compositionally biased region" description="Polar residues" evidence="5">
    <location>
        <begin position="333"/>
        <end position="353"/>
    </location>
</feature>
<feature type="compositionally biased region" description="Low complexity" evidence="5">
    <location>
        <begin position="300"/>
        <end position="314"/>
    </location>
</feature>
<gene>
    <name evidence="7" type="ORF">F5X68DRAFT_273724</name>
</gene>
<dbReference type="PANTHER" id="PTHR15549:SF30">
    <property type="entry name" value="MID2 DOMAIN-CONTAINING PROTEIN"/>
    <property type="match status" value="1"/>
</dbReference>
<feature type="compositionally biased region" description="Low complexity" evidence="5">
    <location>
        <begin position="175"/>
        <end position="222"/>
    </location>
</feature>
<dbReference type="PROSITE" id="PS50231">
    <property type="entry name" value="RICIN_B_LECTIN"/>
    <property type="match status" value="1"/>
</dbReference>
<evidence type="ECO:0000313" key="8">
    <source>
        <dbReference type="Proteomes" id="UP000770015"/>
    </source>
</evidence>
<name>A0A9P9AE64_9PEZI</name>
<dbReference type="InterPro" id="IPR035992">
    <property type="entry name" value="Ricin_B-like_lectins"/>
</dbReference>
<sequence>MTAKFDPNVWYSISEARVDNTTAPLKSTLQLTDGGLRVFGLVDKQWQMQPVDDEPGRYLMRYSDTGPFQQLAICFDAGEIADSRSAACMGRSSTADEQKWDIVEWGDGTYRMHNVANGTGYALDVHPGSNLFMNNNIQGVNSDVYHKAQHWIWSSVKEVNEGAYSTIYSAAASTNTPQTTTTADASSTGAPATTTGSGSESSPSSDSVESANGGSTENNTTSSGGGLSTGAAAGIGVAATLAVVGLALIGVFFWWKRRHYSKASNMDDSTEGGHEKHSAPPSHLYSTPPPQTADDAVKANQYPPNQYPPTQNYQAHDQARGPSVDGYYGAQDKVTSPHTNVTSPQSGYGQGHNQYPFEAPNQQIHEAPTSWHAELDAQGSGGGGRPASGSGSGMNSVQNTPAVEFAAARHRQVL</sequence>
<dbReference type="OrthoDB" id="4158815at2759"/>
<evidence type="ECO:0000256" key="6">
    <source>
        <dbReference type="SAM" id="Phobius"/>
    </source>
</evidence>
<dbReference type="AlphaFoldDB" id="A0A9P9AE64"/>
<dbReference type="PANTHER" id="PTHR15549">
    <property type="entry name" value="PAIRED IMMUNOGLOBULIN-LIKE TYPE 2 RECEPTOR"/>
    <property type="match status" value="1"/>
</dbReference>
<accession>A0A9P9AE64</accession>
<keyword evidence="4 6" id="KW-0472">Membrane</keyword>
<comment type="subcellular location">
    <subcellularLocation>
        <location evidence="1">Membrane</location>
        <topology evidence="1">Single-pass membrane protein</topology>
    </subcellularLocation>
</comment>
<organism evidence="7 8">
    <name type="scientific">Plectosphaerella plurivora</name>
    <dbReference type="NCBI Taxonomy" id="936078"/>
    <lineage>
        <taxon>Eukaryota</taxon>
        <taxon>Fungi</taxon>
        <taxon>Dikarya</taxon>
        <taxon>Ascomycota</taxon>
        <taxon>Pezizomycotina</taxon>
        <taxon>Sordariomycetes</taxon>
        <taxon>Hypocreomycetidae</taxon>
        <taxon>Glomerellales</taxon>
        <taxon>Plectosphaerellaceae</taxon>
        <taxon>Plectosphaerella</taxon>
    </lineage>
</organism>
<dbReference type="Gene3D" id="2.80.10.50">
    <property type="match status" value="1"/>
</dbReference>
<evidence type="ECO:0000256" key="1">
    <source>
        <dbReference type="ARBA" id="ARBA00004167"/>
    </source>
</evidence>
<feature type="compositionally biased region" description="Gly residues" evidence="5">
    <location>
        <begin position="379"/>
        <end position="392"/>
    </location>
</feature>
<evidence type="ECO:0000256" key="2">
    <source>
        <dbReference type="ARBA" id="ARBA00022692"/>
    </source>
</evidence>
<evidence type="ECO:0000313" key="7">
    <source>
        <dbReference type="EMBL" id="KAH6692475.1"/>
    </source>
</evidence>
<evidence type="ECO:0008006" key="9">
    <source>
        <dbReference type="Google" id="ProtNLM"/>
    </source>
</evidence>
<reference evidence="7" key="1">
    <citation type="journal article" date="2021" name="Nat. Commun.">
        <title>Genetic determinants of endophytism in the Arabidopsis root mycobiome.</title>
        <authorList>
            <person name="Mesny F."/>
            <person name="Miyauchi S."/>
            <person name="Thiergart T."/>
            <person name="Pickel B."/>
            <person name="Atanasova L."/>
            <person name="Karlsson M."/>
            <person name="Huettel B."/>
            <person name="Barry K.W."/>
            <person name="Haridas S."/>
            <person name="Chen C."/>
            <person name="Bauer D."/>
            <person name="Andreopoulos W."/>
            <person name="Pangilinan J."/>
            <person name="LaButti K."/>
            <person name="Riley R."/>
            <person name="Lipzen A."/>
            <person name="Clum A."/>
            <person name="Drula E."/>
            <person name="Henrissat B."/>
            <person name="Kohler A."/>
            <person name="Grigoriev I.V."/>
            <person name="Martin F.M."/>
            <person name="Hacquard S."/>
        </authorList>
    </citation>
    <scope>NUCLEOTIDE SEQUENCE</scope>
    <source>
        <strain evidence="7">MPI-SDFR-AT-0117</strain>
    </source>
</reference>